<evidence type="ECO:0000256" key="6">
    <source>
        <dbReference type="ARBA" id="ARBA00022737"/>
    </source>
</evidence>
<comment type="cofactor">
    <cofactor evidence="1">
        <name>Ca(2+)</name>
        <dbReference type="ChEBI" id="CHEBI:29108"/>
    </cofactor>
</comment>
<dbReference type="GO" id="GO:0005615">
    <property type="term" value="C:extracellular space"/>
    <property type="evidence" value="ECO:0007669"/>
    <property type="project" value="InterPro"/>
</dbReference>
<dbReference type="AlphaFoldDB" id="A0A1B2EKJ8"/>
<keyword evidence="5" id="KW-0800">Toxin</keyword>
<evidence type="ECO:0000256" key="1">
    <source>
        <dbReference type="ARBA" id="ARBA00001913"/>
    </source>
</evidence>
<dbReference type="PANTHER" id="PTHR38340:SF1">
    <property type="entry name" value="S-LAYER PROTEIN"/>
    <property type="match status" value="1"/>
</dbReference>
<evidence type="ECO:0000259" key="9">
    <source>
        <dbReference type="Pfam" id="PF08548"/>
    </source>
</evidence>
<keyword evidence="6" id="KW-0677">Repeat</keyword>
<dbReference type="PANTHER" id="PTHR38340">
    <property type="entry name" value="S-LAYER PROTEIN"/>
    <property type="match status" value="1"/>
</dbReference>
<dbReference type="GO" id="GO:0090729">
    <property type="term" value="F:toxin activity"/>
    <property type="evidence" value="ECO:0007669"/>
    <property type="project" value="UniProtKB-KW"/>
</dbReference>
<keyword evidence="7" id="KW-0843">Virulence</keyword>
<dbReference type="PRINTS" id="PR00313">
    <property type="entry name" value="CABNDNGRPT"/>
</dbReference>
<dbReference type="GO" id="GO:0005509">
    <property type="term" value="F:calcium ion binding"/>
    <property type="evidence" value="ECO:0007669"/>
    <property type="project" value="InterPro"/>
</dbReference>
<name>A0A1B2EKJ8_9HYPH</name>
<sequence>MAQKFRAAATDGDDIVQIRATELAGAVLDGGIGNDILQLVGEGSFYFTPAAGEATEAEAAASFGNFETILGSDGLDRIFLSSTQLDGLRLIDGGADATNYLFLTGSTIDISSVAIANIDEILLYSDNAVIVADDLEVARLITAHTTKNDTLRLAGTTLSDADLGMLHRQGFDRIEYGNGQVSTDRAPTIVGIAAELREIRSGQIVALDPRGAIDIVGDFGWVREIQIESASPTTSGTFELAQTARVTVSGTLSPLFVDGVSIGFVRPTGAGLAITLDATATPDIVKAILQAITYKPTGSTSVSGIEYVTLTAIDNGGRAASGSIGFYRLADSSGGSTDDVLIGGSGRDTLQGGDGNDRLYGKGGKDVLVGGTGKDIFVFGTKPNKKTNVDTISDFALKQDCIWLDNKVFTKLGKGTESKPGKLSKSYFALDKAKDKNDIIIYNKKKGILAYDSDGSGSKAAVEFTQVKKGLALSYKDFFIV</sequence>
<evidence type="ECO:0000256" key="7">
    <source>
        <dbReference type="ARBA" id="ARBA00023026"/>
    </source>
</evidence>
<dbReference type="SUPFAM" id="SSF51120">
    <property type="entry name" value="beta-Roll"/>
    <property type="match status" value="1"/>
</dbReference>
<dbReference type="Pfam" id="PF00353">
    <property type="entry name" value="HemolysinCabind"/>
    <property type="match status" value="1"/>
</dbReference>
<reference evidence="10" key="1">
    <citation type="submission" date="2016-07" db="EMBL/GenBank/DDBJ databases">
        <title>Microvirga ossetica sp. nov. a new species of rhizobia isolated from root nodules of the legume species Vicia alpestris Steven originated from North Ossetia region in the Caucasus.</title>
        <authorList>
            <person name="Safronova V.I."/>
            <person name="Kuznetsova I.G."/>
            <person name="Sazanova A.L."/>
            <person name="Belimov A."/>
            <person name="Andronov E."/>
            <person name="Osledkin Y.S."/>
            <person name="Onishchuk O.P."/>
            <person name="Kurchak O.N."/>
            <person name="Shaposhnikov A.I."/>
            <person name="Willems A."/>
            <person name="Tikhonovich I.A."/>
        </authorList>
    </citation>
    <scope>NUCLEOTIDE SEQUENCE [LARGE SCALE GENOMIC DNA]</scope>
    <source>
        <strain evidence="10">V5/3M</strain>
    </source>
</reference>
<dbReference type="InterPro" id="IPR050557">
    <property type="entry name" value="RTX_toxin/Mannuronan_C5-epim"/>
</dbReference>
<evidence type="ECO:0000256" key="5">
    <source>
        <dbReference type="ARBA" id="ARBA00022656"/>
    </source>
</evidence>
<protein>
    <recommendedName>
        <fullName evidence="9">Peptidase M10 serralysin C-terminal domain-containing protein</fullName>
    </recommendedName>
</protein>
<keyword evidence="4" id="KW-0964">Secreted</keyword>
<dbReference type="InterPro" id="IPR001343">
    <property type="entry name" value="Hemolysn_Ca-bd"/>
</dbReference>
<evidence type="ECO:0000256" key="4">
    <source>
        <dbReference type="ARBA" id="ARBA00022525"/>
    </source>
</evidence>
<dbReference type="GO" id="GO:0016020">
    <property type="term" value="C:membrane"/>
    <property type="evidence" value="ECO:0007669"/>
    <property type="project" value="UniProtKB-SubCell"/>
</dbReference>
<dbReference type="RefSeq" id="WP_099511508.1">
    <property type="nucleotide sequence ID" value="NZ_CP016616.1"/>
</dbReference>
<evidence type="ECO:0000256" key="2">
    <source>
        <dbReference type="ARBA" id="ARBA00004370"/>
    </source>
</evidence>
<feature type="domain" description="Peptidase M10 serralysin C-terminal" evidence="9">
    <location>
        <begin position="334"/>
        <end position="406"/>
    </location>
</feature>
<comment type="subcellular location">
    <subcellularLocation>
        <location evidence="2">Membrane</location>
    </subcellularLocation>
    <subcellularLocation>
        <location evidence="3">Secreted</location>
    </subcellularLocation>
</comment>
<dbReference type="Gene3D" id="2.150.10.10">
    <property type="entry name" value="Serralysin-like metalloprotease, C-terminal"/>
    <property type="match status" value="1"/>
</dbReference>
<gene>
    <name evidence="10" type="ORF">BB934_21670</name>
</gene>
<dbReference type="InterPro" id="IPR011049">
    <property type="entry name" value="Serralysin-like_metalloprot_C"/>
</dbReference>
<evidence type="ECO:0000256" key="8">
    <source>
        <dbReference type="ARBA" id="ARBA00023136"/>
    </source>
</evidence>
<dbReference type="Pfam" id="PF08548">
    <property type="entry name" value="Peptidase_M10_C"/>
    <property type="match status" value="1"/>
</dbReference>
<evidence type="ECO:0000256" key="3">
    <source>
        <dbReference type="ARBA" id="ARBA00004613"/>
    </source>
</evidence>
<dbReference type="InterPro" id="IPR013858">
    <property type="entry name" value="Peptidase_M10B_C"/>
</dbReference>
<accession>A0A1B2EKJ8</accession>
<dbReference type="KEGG" id="moc:BB934_21670"/>
<dbReference type="InterPro" id="IPR003995">
    <property type="entry name" value="RTX_toxin_determinant-A"/>
</dbReference>
<dbReference type="PROSITE" id="PS00330">
    <property type="entry name" value="HEMOLYSIN_CALCIUM"/>
    <property type="match status" value="2"/>
</dbReference>
<dbReference type="EMBL" id="CP016616">
    <property type="protein sequence ID" value="ANY80514.1"/>
    <property type="molecule type" value="Genomic_DNA"/>
</dbReference>
<proteinExistence type="predicted"/>
<evidence type="ECO:0000313" key="10">
    <source>
        <dbReference type="EMBL" id="ANY80514.1"/>
    </source>
</evidence>
<dbReference type="PRINTS" id="PR01488">
    <property type="entry name" value="RTXTOXINA"/>
</dbReference>
<dbReference type="InterPro" id="IPR018511">
    <property type="entry name" value="Hemolysin-typ_Ca-bd_CS"/>
</dbReference>
<keyword evidence="8" id="KW-0472">Membrane</keyword>
<organism evidence="10">
    <name type="scientific">Microvirga ossetica</name>
    <dbReference type="NCBI Taxonomy" id="1882682"/>
    <lineage>
        <taxon>Bacteria</taxon>
        <taxon>Pseudomonadati</taxon>
        <taxon>Pseudomonadota</taxon>
        <taxon>Alphaproteobacteria</taxon>
        <taxon>Hyphomicrobiales</taxon>
        <taxon>Methylobacteriaceae</taxon>
        <taxon>Microvirga</taxon>
    </lineage>
</organism>